<dbReference type="Proteomes" id="UP000280307">
    <property type="component" value="Unassembled WGS sequence"/>
</dbReference>
<comment type="caution">
    <text evidence="2">The sequence shown here is derived from an EMBL/GenBank/DDBJ whole genome shotgun (WGS) entry which is preliminary data.</text>
</comment>
<dbReference type="AlphaFoldDB" id="A0A426TZR2"/>
<feature type="domain" description="Tn3 transposase DDE" evidence="1">
    <location>
        <begin position="107"/>
        <end position="308"/>
    </location>
</feature>
<dbReference type="Pfam" id="PF01526">
    <property type="entry name" value="DDE_Tnp_Tn3"/>
    <property type="match status" value="1"/>
</dbReference>
<evidence type="ECO:0000313" key="2">
    <source>
        <dbReference type="EMBL" id="RRR71840.1"/>
    </source>
</evidence>
<evidence type="ECO:0000313" key="3">
    <source>
        <dbReference type="Proteomes" id="UP000280307"/>
    </source>
</evidence>
<dbReference type="InterPro" id="IPR002513">
    <property type="entry name" value="Tn3_Tnp_DDE_dom"/>
</dbReference>
<organism evidence="2 3">
    <name type="scientific">Candidatus Viridilinea halotolerans</name>
    <dbReference type="NCBI Taxonomy" id="2491704"/>
    <lineage>
        <taxon>Bacteria</taxon>
        <taxon>Bacillati</taxon>
        <taxon>Chloroflexota</taxon>
        <taxon>Chloroflexia</taxon>
        <taxon>Chloroflexales</taxon>
        <taxon>Chloroflexineae</taxon>
        <taxon>Oscillochloridaceae</taxon>
        <taxon>Candidatus Viridilinea</taxon>
    </lineage>
</organism>
<evidence type="ECO:0000259" key="1">
    <source>
        <dbReference type="Pfam" id="PF01526"/>
    </source>
</evidence>
<protein>
    <recommendedName>
        <fullName evidence="1">Tn3 transposase DDE domain-containing protein</fullName>
    </recommendedName>
</protein>
<reference evidence="2 3" key="1">
    <citation type="submission" date="2018-12" db="EMBL/GenBank/DDBJ databases">
        <title>Genome Sequence of Candidatus Viridilinea halotolerans isolated from saline sulfide-rich spring.</title>
        <authorList>
            <person name="Grouzdev D.S."/>
            <person name="Burganskaya E.I."/>
            <person name="Krutkina M.S."/>
            <person name="Sukhacheva M.V."/>
            <person name="Gorlenko V.M."/>
        </authorList>
    </citation>
    <scope>NUCLEOTIDE SEQUENCE [LARGE SCALE GENOMIC DNA]</scope>
    <source>
        <strain evidence="2">Chok-6</strain>
    </source>
</reference>
<accession>A0A426TZR2</accession>
<name>A0A426TZR2_9CHLR</name>
<sequence length="327" mass="36234">MAVDGTNAYPDTRAQLLPWATCTPLVAAWATAMALPPTAETFVADLRQRLTMAAALVDQQFPEQDQLSIAPDGVPLLKRIPRRDIPPSALLLERQVLARMPDRHLLDMVAAVGSWTNCMRHLGPPAGTEPKLADARTDYTRLLFAYGTNLGPAQAARHMRDAISARSLSYLNQRHVTSVKLNAAQADIINVYHTLTLPRLWGVGRIAAADGTLIPLADRNPLAKLHFRYRRSGGIAYHHVADNYIAIFSHFIPCGVWEAIYIIEGLLQNQSDLQPQRVHADTQGQSTPVFALAHLLGIELLPRIRSVELSLSCTFEARHPCYDYRCL</sequence>
<dbReference type="EMBL" id="RSAS01000427">
    <property type="protein sequence ID" value="RRR71840.1"/>
    <property type="molecule type" value="Genomic_DNA"/>
</dbReference>
<gene>
    <name evidence="2" type="ORF">EI684_10945</name>
</gene>
<dbReference type="GO" id="GO:0006313">
    <property type="term" value="P:DNA transposition"/>
    <property type="evidence" value="ECO:0007669"/>
    <property type="project" value="InterPro"/>
</dbReference>
<dbReference type="GO" id="GO:0004803">
    <property type="term" value="F:transposase activity"/>
    <property type="evidence" value="ECO:0007669"/>
    <property type="project" value="InterPro"/>
</dbReference>
<proteinExistence type="predicted"/>